<dbReference type="Proteomes" id="UP000583929">
    <property type="component" value="Unassembled WGS sequence"/>
</dbReference>
<sequence>MLLDELYDPSEEGVGLSRRGGVIIDCNLVEIEAVTHSKAHQNLNLLIRLLHSLVCQESDPYPQGTEASVEASAPPKVALQAPSDTSSGVPSSIPPAKPML</sequence>
<evidence type="ECO:0000313" key="2">
    <source>
        <dbReference type="EMBL" id="KAF4400061.1"/>
    </source>
</evidence>
<evidence type="ECO:0000313" key="3">
    <source>
        <dbReference type="Proteomes" id="UP000583929"/>
    </source>
</evidence>
<feature type="region of interest" description="Disordered" evidence="1">
    <location>
        <begin position="60"/>
        <end position="100"/>
    </location>
</feature>
<organism evidence="2 3">
    <name type="scientific">Cannabis sativa</name>
    <name type="common">Hemp</name>
    <name type="synonym">Marijuana</name>
    <dbReference type="NCBI Taxonomy" id="3483"/>
    <lineage>
        <taxon>Eukaryota</taxon>
        <taxon>Viridiplantae</taxon>
        <taxon>Streptophyta</taxon>
        <taxon>Embryophyta</taxon>
        <taxon>Tracheophyta</taxon>
        <taxon>Spermatophyta</taxon>
        <taxon>Magnoliopsida</taxon>
        <taxon>eudicotyledons</taxon>
        <taxon>Gunneridae</taxon>
        <taxon>Pentapetalae</taxon>
        <taxon>rosids</taxon>
        <taxon>fabids</taxon>
        <taxon>Rosales</taxon>
        <taxon>Cannabaceae</taxon>
        <taxon>Cannabis</taxon>
    </lineage>
</organism>
<reference evidence="2 3" key="1">
    <citation type="journal article" date="2020" name="bioRxiv">
        <title>Sequence and annotation of 42 cannabis genomes reveals extensive copy number variation in cannabinoid synthesis and pathogen resistance genes.</title>
        <authorList>
            <person name="Mckernan K.J."/>
            <person name="Helbert Y."/>
            <person name="Kane L.T."/>
            <person name="Ebling H."/>
            <person name="Zhang L."/>
            <person name="Liu B."/>
            <person name="Eaton Z."/>
            <person name="Mclaughlin S."/>
            <person name="Kingan S."/>
            <person name="Baybayan P."/>
            <person name="Concepcion G."/>
            <person name="Jordan M."/>
            <person name="Riva A."/>
            <person name="Barbazuk W."/>
            <person name="Harkins T."/>
        </authorList>
    </citation>
    <scope>NUCLEOTIDE SEQUENCE [LARGE SCALE GENOMIC DNA]</scope>
    <source>
        <strain evidence="3">cv. Jamaican Lion 4</strain>
        <tissue evidence="2">Leaf</tissue>
    </source>
</reference>
<gene>
    <name evidence="2" type="ORF">G4B88_021275</name>
</gene>
<evidence type="ECO:0000256" key="1">
    <source>
        <dbReference type="SAM" id="MobiDB-lite"/>
    </source>
</evidence>
<accession>A0A7J6HZ34</accession>
<dbReference type="EMBL" id="JAATIQ010000020">
    <property type="protein sequence ID" value="KAF4400061.1"/>
    <property type="molecule type" value="Genomic_DNA"/>
</dbReference>
<dbReference type="AlphaFoldDB" id="A0A7J6HZ34"/>
<keyword evidence="3" id="KW-1185">Reference proteome</keyword>
<comment type="caution">
    <text evidence="2">The sequence shown here is derived from an EMBL/GenBank/DDBJ whole genome shotgun (WGS) entry which is preliminary data.</text>
</comment>
<protein>
    <submittedName>
        <fullName evidence="2">Uncharacterized protein</fullName>
    </submittedName>
</protein>
<proteinExistence type="predicted"/>
<name>A0A7J6HZ34_CANSA</name>